<feature type="domain" description="HTH lysR-type" evidence="5">
    <location>
        <begin position="9"/>
        <end position="66"/>
    </location>
</feature>
<dbReference type="PROSITE" id="PS50931">
    <property type="entry name" value="HTH_LYSR"/>
    <property type="match status" value="1"/>
</dbReference>
<proteinExistence type="inferred from homology"/>
<dbReference type="SUPFAM" id="SSF46785">
    <property type="entry name" value="Winged helix' DNA-binding domain"/>
    <property type="match status" value="1"/>
</dbReference>
<dbReference type="Pfam" id="PF03466">
    <property type="entry name" value="LysR_substrate"/>
    <property type="match status" value="1"/>
</dbReference>
<keyword evidence="2" id="KW-0805">Transcription regulation</keyword>
<dbReference type="Gene3D" id="1.10.10.10">
    <property type="entry name" value="Winged helix-like DNA-binding domain superfamily/Winged helix DNA-binding domain"/>
    <property type="match status" value="1"/>
</dbReference>
<dbReference type="PANTHER" id="PTHR30118:SF12">
    <property type="entry name" value="TRANSCRIPTIONAL REGULATOR LYSR FAMILY"/>
    <property type="match status" value="1"/>
</dbReference>
<accession>A0ABV4MKQ5</accession>
<sequence length="304" mass="33829">MDYPALSRISLKHLTVLHVLLSTNSVTKAANLLCVTPSSVSKTLNQLRTQLKDELFYRDGGQLVATPFASGIDPDIHAILCRMNGILHQGTFKPEQFEGSISLSMRESTLELFAPKITAVSQQLIKARAINIYAKEQLSFDALVRGQVDFMILPHDISQPPTRSRELMWQQICADEMVCLMSTSHQLANKALGIDDYLSYQHIGILDKDLSEPYFEQNLTQQYGSRSIAISVADFGSAAVMCKHSSHLLTCSKMWAENAAQADGLISKSLPFEYGKVAYSLVWNQTSLNNPALHWLHQQLTTAD</sequence>
<dbReference type="RefSeq" id="WP_371719429.1">
    <property type="nucleotide sequence ID" value="NZ_JBGOOF010000023.1"/>
</dbReference>
<name>A0ABV4MKQ5_9VIBR</name>
<dbReference type="EMBL" id="JBGOOS010000022">
    <property type="protein sequence ID" value="MEZ8210111.1"/>
    <property type="molecule type" value="Genomic_DNA"/>
</dbReference>
<dbReference type="InterPro" id="IPR036390">
    <property type="entry name" value="WH_DNA-bd_sf"/>
</dbReference>
<dbReference type="PANTHER" id="PTHR30118">
    <property type="entry name" value="HTH-TYPE TRANSCRIPTIONAL REGULATOR LEUO-RELATED"/>
    <property type="match status" value="1"/>
</dbReference>
<gene>
    <name evidence="6" type="ORF">ACED39_15135</name>
</gene>
<dbReference type="InterPro" id="IPR036388">
    <property type="entry name" value="WH-like_DNA-bd_sf"/>
</dbReference>
<comment type="caution">
    <text evidence="6">The sequence shown here is derived from an EMBL/GenBank/DDBJ whole genome shotgun (WGS) entry which is preliminary data.</text>
</comment>
<keyword evidence="7" id="KW-1185">Reference proteome</keyword>
<organism evidence="6 7">
    <name type="scientific">Vibrio bivalvicida</name>
    <dbReference type="NCBI Taxonomy" id="1276888"/>
    <lineage>
        <taxon>Bacteria</taxon>
        <taxon>Pseudomonadati</taxon>
        <taxon>Pseudomonadota</taxon>
        <taxon>Gammaproteobacteria</taxon>
        <taxon>Vibrionales</taxon>
        <taxon>Vibrionaceae</taxon>
        <taxon>Vibrio</taxon>
        <taxon>Vibrio oreintalis group</taxon>
    </lineage>
</organism>
<dbReference type="Proteomes" id="UP001569151">
    <property type="component" value="Unassembled WGS sequence"/>
</dbReference>
<protein>
    <submittedName>
        <fullName evidence="6">LysR family transcriptional regulator</fullName>
    </submittedName>
</protein>
<comment type="similarity">
    <text evidence="1">Belongs to the LysR transcriptional regulatory family.</text>
</comment>
<dbReference type="InterPro" id="IPR037402">
    <property type="entry name" value="YidZ_PBP2"/>
</dbReference>
<evidence type="ECO:0000256" key="3">
    <source>
        <dbReference type="ARBA" id="ARBA00023125"/>
    </source>
</evidence>
<reference evidence="6 7" key="1">
    <citation type="submission" date="2024-06" db="EMBL/GenBank/DDBJ databases">
        <authorList>
            <person name="Steensen K."/>
            <person name="Seneca J."/>
            <person name="Bartlau N."/>
            <person name="Yu A.X."/>
            <person name="Polz M.F."/>
        </authorList>
    </citation>
    <scope>NUCLEOTIDE SEQUENCE [LARGE SCALE GENOMIC DNA]</scope>
    <source>
        <strain evidence="6 7">1F146</strain>
    </source>
</reference>
<dbReference type="InterPro" id="IPR050389">
    <property type="entry name" value="LysR-type_TF"/>
</dbReference>
<evidence type="ECO:0000259" key="5">
    <source>
        <dbReference type="PROSITE" id="PS50931"/>
    </source>
</evidence>
<dbReference type="InterPro" id="IPR000847">
    <property type="entry name" value="LysR_HTH_N"/>
</dbReference>
<keyword evidence="3" id="KW-0238">DNA-binding</keyword>
<dbReference type="CDD" id="cd08417">
    <property type="entry name" value="PBP2_Nitroaromatics_like"/>
    <property type="match status" value="1"/>
</dbReference>
<evidence type="ECO:0000256" key="1">
    <source>
        <dbReference type="ARBA" id="ARBA00009437"/>
    </source>
</evidence>
<evidence type="ECO:0000256" key="4">
    <source>
        <dbReference type="ARBA" id="ARBA00023163"/>
    </source>
</evidence>
<dbReference type="Pfam" id="PF00126">
    <property type="entry name" value="HTH_1"/>
    <property type="match status" value="1"/>
</dbReference>
<dbReference type="InterPro" id="IPR005119">
    <property type="entry name" value="LysR_subst-bd"/>
</dbReference>
<evidence type="ECO:0000256" key="2">
    <source>
        <dbReference type="ARBA" id="ARBA00023015"/>
    </source>
</evidence>
<dbReference type="SUPFAM" id="SSF53850">
    <property type="entry name" value="Periplasmic binding protein-like II"/>
    <property type="match status" value="1"/>
</dbReference>
<keyword evidence="4" id="KW-0804">Transcription</keyword>
<dbReference type="Gene3D" id="3.40.190.10">
    <property type="entry name" value="Periplasmic binding protein-like II"/>
    <property type="match status" value="2"/>
</dbReference>
<evidence type="ECO:0000313" key="7">
    <source>
        <dbReference type="Proteomes" id="UP001569151"/>
    </source>
</evidence>
<evidence type="ECO:0000313" key="6">
    <source>
        <dbReference type="EMBL" id="MEZ8210111.1"/>
    </source>
</evidence>